<dbReference type="Proteomes" id="UP000476411">
    <property type="component" value="Chromosome"/>
</dbReference>
<keyword evidence="2" id="KW-1185">Reference proteome</keyword>
<dbReference type="RefSeq" id="WP_162329957.1">
    <property type="nucleotide sequence ID" value="NZ_CP048113.1"/>
</dbReference>
<evidence type="ECO:0000313" key="1">
    <source>
        <dbReference type="EMBL" id="QHS58252.1"/>
    </source>
</evidence>
<gene>
    <name evidence="1" type="ORF">GWR21_01170</name>
</gene>
<dbReference type="EMBL" id="CP048113">
    <property type="protein sequence ID" value="QHS58252.1"/>
    <property type="molecule type" value="Genomic_DNA"/>
</dbReference>
<dbReference type="KEGG" id="chih:GWR21_01170"/>
<accession>A0A6B9Z7N7</accession>
<dbReference type="AlphaFoldDB" id="A0A6B9Z7N7"/>
<reference evidence="1 2" key="1">
    <citation type="submission" date="2020-01" db="EMBL/GenBank/DDBJ databases">
        <title>Complete genome sequence of Chitinophaga sp. H33E-04 isolated from quinoa roots.</title>
        <authorList>
            <person name="Weon H.-Y."/>
            <person name="Lee S.A."/>
        </authorList>
    </citation>
    <scope>NUCLEOTIDE SEQUENCE [LARGE SCALE GENOMIC DNA]</scope>
    <source>
        <strain evidence="1 2">H33E-04</strain>
    </source>
</reference>
<sequence length="67" mass="7602">MSSFHKQLILNEDTAFYQLVLCAVFVAVVPPQHLTGGERLCEWRGAVFYSRYLAGAFCTFQEEEALV</sequence>
<protein>
    <submittedName>
        <fullName evidence="1">Uncharacterized protein</fullName>
    </submittedName>
</protein>
<evidence type="ECO:0000313" key="2">
    <source>
        <dbReference type="Proteomes" id="UP000476411"/>
    </source>
</evidence>
<proteinExistence type="predicted"/>
<name>A0A6B9Z7N7_9BACT</name>
<organism evidence="1 2">
    <name type="scientific">Chitinophaga agri</name>
    <dbReference type="NCBI Taxonomy" id="2703787"/>
    <lineage>
        <taxon>Bacteria</taxon>
        <taxon>Pseudomonadati</taxon>
        <taxon>Bacteroidota</taxon>
        <taxon>Chitinophagia</taxon>
        <taxon>Chitinophagales</taxon>
        <taxon>Chitinophagaceae</taxon>
        <taxon>Chitinophaga</taxon>
    </lineage>
</organism>